<feature type="transmembrane region" description="Helical" evidence="1">
    <location>
        <begin position="56"/>
        <end position="74"/>
    </location>
</feature>
<feature type="transmembrane region" description="Helical" evidence="1">
    <location>
        <begin position="211"/>
        <end position="228"/>
    </location>
</feature>
<name>A0A1M6V5N3_9BRAD</name>
<gene>
    <name evidence="2" type="ORF">SAMN05444159_4136</name>
</gene>
<feature type="transmembrane region" description="Helical" evidence="1">
    <location>
        <begin position="86"/>
        <end position="105"/>
    </location>
</feature>
<reference evidence="2 3" key="1">
    <citation type="submission" date="2016-11" db="EMBL/GenBank/DDBJ databases">
        <authorList>
            <person name="Jaros S."/>
            <person name="Januszkiewicz K."/>
            <person name="Wedrychowicz H."/>
        </authorList>
    </citation>
    <scope>NUCLEOTIDE SEQUENCE [LARGE SCALE GENOMIC DNA]</scope>
    <source>
        <strain evidence="2 3">GAS499</strain>
    </source>
</reference>
<feature type="transmembrane region" description="Helical" evidence="1">
    <location>
        <begin position="125"/>
        <end position="146"/>
    </location>
</feature>
<evidence type="ECO:0000256" key="1">
    <source>
        <dbReference type="SAM" id="Phobius"/>
    </source>
</evidence>
<evidence type="ECO:0000313" key="3">
    <source>
        <dbReference type="Proteomes" id="UP000189935"/>
    </source>
</evidence>
<feature type="transmembrane region" description="Helical" evidence="1">
    <location>
        <begin position="189"/>
        <end position="205"/>
    </location>
</feature>
<feature type="transmembrane region" description="Helical" evidence="1">
    <location>
        <begin position="30"/>
        <end position="49"/>
    </location>
</feature>
<evidence type="ECO:0008006" key="4">
    <source>
        <dbReference type="Google" id="ProtNLM"/>
    </source>
</evidence>
<keyword evidence="1" id="KW-1133">Transmembrane helix</keyword>
<feature type="transmembrane region" description="Helical" evidence="1">
    <location>
        <begin position="166"/>
        <end position="184"/>
    </location>
</feature>
<proteinExistence type="predicted"/>
<keyword evidence="1" id="KW-0472">Membrane</keyword>
<evidence type="ECO:0000313" key="2">
    <source>
        <dbReference type="EMBL" id="SHK76760.1"/>
    </source>
</evidence>
<feature type="transmembrane region" description="Helical" evidence="1">
    <location>
        <begin position="235"/>
        <end position="252"/>
    </location>
</feature>
<accession>A0A1M6V5N3</accession>
<sequence>MLLCFFGLFFLSLAMVSTHSVAFHVRYHDAFSASAATALLLTACIAPAFQFAKFSFGYFVSFYLFTMTAGYFWLNRFSELEYDHRTALISAIVSIILFLVPALLIRPQTNRATTIPLKTFNHLPACILVFAIFTLAISSLSGFHFVGLSEMYKYRTELAHPRAVQYLLGNISGALIPFAFACLLAKRRWLMLFALFSVSAMYYAVTLTKVSLFLPFYLVFIALLSMMFEAKISAVLSLLIPLLVGLFAMIFLPDVSGQTFGLFSLRLLAIPSISLEHYNAFFANHPLTHFCQISIVKRFVACPYSDQLGVVFANEYKLGNMNASLFATEGVASVGPVFAPLSALVCGLVIAVGNKASAGLPDRFVLISASVIPQILLNVPLSTTLLSNGLGLLFLLWHVTPRSYFDKTARCSHELTRGPDREGRR</sequence>
<feature type="transmembrane region" description="Helical" evidence="1">
    <location>
        <begin position="331"/>
        <end position="352"/>
    </location>
</feature>
<dbReference type="Proteomes" id="UP000189935">
    <property type="component" value="Chromosome I"/>
</dbReference>
<organism evidence="2 3">
    <name type="scientific">Bradyrhizobium lablabi</name>
    <dbReference type="NCBI Taxonomy" id="722472"/>
    <lineage>
        <taxon>Bacteria</taxon>
        <taxon>Pseudomonadati</taxon>
        <taxon>Pseudomonadota</taxon>
        <taxon>Alphaproteobacteria</taxon>
        <taxon>Hyphomicrobiales</taxon>
        <taxon>Nitrobacteraceae</taxon>
        <taxon>Bradyrhizobium</taxon>
    </lineage>
</organism>
<protein>
    <recommendedName>
        <fullName evidence="4">Oligosaccharide repeat unit polymerase</fullName>
    </recommendedName>
</protein>
<dbReference type="AlphaFoldDB" id="A0A1M6V5N3"/>
<keyword evidence="1" id="KW-0812">Transmembrane</keyword>
<feature type="transmembrane region" description="Helical" evidence="1">
    <location>
        <begin position="364"/>
        <end position="397"/>
    </location>
</feature>
<dbReference type="EMBL" id="LT670844">
    <property type="protein sequence ID" value="SHK76760.1"/>
    <property type="molecule type" value="Genomic_DNA"/>
</dbReference>